<feature type="transmembrane region" description="Helical" evidence="1">
    <location>
        <begin position="105"/>
        <end position="129"/>
    </location>
</feature>
<organism evidence="2 3">
    <name type="scientific">Naegleria lovaniensis</name>
    <name type="common">Amoeba</name>
    <dbReference type="NCBI Taxonomy" id="51637"/>
    <lineage>
        <taxon>Eukaryota</taxon>
        <taxon>Discoba</taxon>
        <taxon>Heterolobosea</taxon>
        <taxon>Tetramitia</taxon>
        <taxon>Eutetramitia</taxon>
        <taxon>Vahlkampfiidae</taxon>
        <taxon>Naegleria</taxon>
    </lineage>
</organism>
<evidence type="ECO:0000313" key="3">
    <source>
        <dbReference type="Proteomes" id="UP000816034"/>
    </source>
</evidence>
<feature type="transmembrane region" description="Helical" evidence="1">
    <location>
        <begin position="141"/>
        <end position="162"/>
    </location>
</feature>
<feature type="transmembrane region" description="Helical" evidence="1">
    <location>
        <begin position="21"/>
        <end position="46"/>
    </location>
</feature>
<feature type="transmembrane region" description="Helical" evidence="1">
    <location>
        <begin position="58"/>
        <end position="84"/>
    </location>
</feature>
<keyword evidence="1" id="KW-0812">Transmembrane</keyword>
<keyword evidence="1" id="KW-0472">Membrane</keyword>
<evidence type="ECO:0000256" key="1">
    <source>
        <dbReference type="SAM" id="Phobius"/>
    </source>
</evidence>
<gene>
    <name evidence="2" type="ORF">C9374_004660</name>
</gene>
<accession>A0AA88GSG3</accession>
<dbReference type="GeneID" id="68097115"/>
<dbReference type="EMBL" id="PYSW02000021">
    <property type="protein sequence ID" value="KAG2383323.1"/>
    <property type="molecule type" value="Genomic_DNA"/>
</dbReference>
<protein>
    <submittedName>
        <fullName evidence="2">Uncharacterized protein</fullName>
    </submittedName>
</protein>
<dbReference type="RefSeq" id="XP_044549002.1">
    <property type="nucleotide sequence ID" value="XM_044694324.1"/>
</dbReference>
<name>A0AA88GSG3_NAELO</name>
<reference evidence="2 3" key="1">
    <citation type="journal article" date="2018" name="BMC Genomics">
        <title>The genome of Naegleria lovaniensis, the basis for a comparative approach to unravel pathogenicity factors of the human pathogenic amoeba N. fowleri.</title>
        <authorList>
            <person name="Liechti N."/>
            <person name="Schurch N."/>
            <person name="Bruggmann R."/>
            <person name="Wittwer M."/>
        </authorList>
    </citation>
    <scope>NUCLEOTIDE SEQUENCE [LARGE SCALE GENOMIC DNA]</scope>
    <source>
        <strain evidence="2 3">ATCC 30569</strain>
    </source>
</reference>
<dbReference type="AlphaFoldDB" id="A0AA88GSG3"/>
<proteinExistence type="predicted"/>
<dbReference type="Proteomes" id="UP000816034">
    <property type="component" value="Unassembled WGS sequence"/>
</dbReference>
<comment type="caution">
    <text evidence="2">The sequence shown here is derived from an EMBL/GenBank/DDBJ whole genome shotgun (WGS) entry which is preliminary data.</text>
</comment>
<sequence length="193" mass="21327">MTSSSYPSTTSTTTFSSFWHLVHGCTFVLALLESLFHIAAVVMMGILQDSIQFGAYEYFISMIVTSILLLAQAALCFQTMFGLLMKFYQILHVAPNVKFSDSTKFGLLSSYVSVSGISLGLCLYQTFLFGMFERITPVDVYIYQCGLAASVVGCVSSLLCVIDSSVRLKLFFKETFESRGGNELVSLMTEPNH</sequence>
<keyword evidence="3" id="KW-1185">Reference proteome</keyword>
<keyword evidence="1" id="KW-1133">Transmembrane helix</keyword>
<evidence type="ECO:0000313" key="2">
    <source>
        <dbReference type="EMBL" id="KAG2383323.1"/>
    </source>
</evidence>